<dbReference type="NCBIfam" id="NF010738">
    <property type="entry name" value="PRK14140.1"/>
    <property type="match status" value="1"/>
</dbReference>
<keyword evidence="15" id="KW-1185">Reference proteome</keyword>
<evidence type="ECO:0000256" key="12">
    <source>
        <dbReference type="RuleBase" id="RU004478"/>
    </source>
</evidence>
<dbReference type="RefSeq" id="WP_110524378.1">
    <property type="nucleotide sequence ID" value="NZ_QKOE01000006.1"/>
</dbReference>
<dbReference type="GO" id="GO:0051082">
    <property type="term" value="F:unfolded protein binding"/>
    <property type="evidence" value="ECO:0007669"/>
    <property type="project" value="TreeGrafter"/>
</dbReference>
<dbReference type="HAMAP" id="MF_01151">
    <property type="entry name" value="GrpE"/>
    <property type="match status" value="1"/>
</dbReference>
<dbReference type="GO" id="GO:0000774">
    <property type="term" value="F:adenyl-nucleotide exchange factor activity"/>
    <property type="evidence" value="ECO:0007669"/>
    <property type="project" value="InterPro"/>
</dbReference>
<dbReference type="OrthoDB" id="9789811at2"/>
<evidence type="ECO:0000313" key="15">
    <source>
        <dbReference type="Proteomes" id="UP000248259"/>
    </source>
</evidence>
<feature type="region of interest" description="Disordered" evidence="13">
    <location>
        <begin position="1"/>
        <end position="32"/>
    </location>
</feature>
<gene>
    <name evidence="10" type="primary">grpE</name>
    <name evidence="14" type="ORF">DNK49_10770</name>
</gene>
<dbReference type="EMBL" id="QKOE01000006">
    <property type="protein sequence ID" value="PZA16596.1"/>
    <property type="molecule type" value="Genomic_DNA"/>
</dbReference>
<evidence type="ECO:0000313" key="14">
    <source>
        <dbReference type="EMBL" id="PZA16596.1"/>
    </source>
</evidence>
<dbReference type="PANTHER" id="PTHR21237">
    <property type="entry name" value="GRPE PROTEIN"/>
    <property type="match status" value="1"/>
</dbReference>
<dbReference type="InterPro" id="IPR000740">
    <property type="entry name" value="GrpE"/>
</dbReference>
<dbReference type="Proteomes" id="UP000248259">
    <property type="component" value="Unassembled WGS sequence"/>
</dbReference>
<dbReference type="PROSITE" id="PS01071">
    <property type="entry name" value="GRPE"/>
    <property type="match status" value="1"/>
</dbReference>
<dbReference type="InterPro" id="IPR009012">
    <property type="entry name" value="GrpE_head"/>
</dbReference>
<evidence type="ECO:0000256" key="1">
    <source>
        <dbReference type="ARBA" id="ARBA00004496"/>
    </source>
</evidence>
<dbReference type="Gene3D" id="3.90.20.20">
    <property type="match status" value="1"/>
</dbReference>
<dbReference type="SUPFAM" id="SSF51064">
    <property type="entry name" value="Head domain of nucleotide exchange factor GrpE"/>
    <property type="match status" value="1"/>
</dbReference>
<sequence>MQEPNPSTNPELEQHAAVDATPDNADAATAPDVMPSLEEALRLAELKAAEHHDAWLRAKAEGENIRRRAQDDIAKASKFAAEKFASAMLPVKDSLEAALGTENQTLEKLREGVELTLKQLVSAFDGANLVEENPLNQKFDPNKHQAIGALESDAEPNTVINVLQKGYLLHDRVVRPALVMVAKAKAQ</sequence>
<evidence type="ECO:0000256" key="9">
    <source>
        <dbReference type="ARBA" id="ARBA00076414"/>
    </source>
</evidence>
<dbReference type="Pfam" id="PF01025">
    <property type="entry name" value="GrpE"/>
    <property type="match status" value="1"/>
</dbReference>
<comment type="caution">
    <text evidence="14">The sequence shown here is derived from an EMBL/GenBank/DDBJ whole genome shotgun (WGS) entry which is preliminary data.</text>
</comment>
<dbReference type="SUPFAM" id="SSF58014">
    <property type="entry name" value="Coiled-coil domain of nucleotide exchange factor GrpE"/>
    <property type="match status" value="1"/>
</dbReference>
<evidence type="ECO:0000256" key="13">
    <source>
        <dbReference type="SAM" id="MobiDB-lite"/>
    </source>
</evidence>
<feature type="compositionally biased region" description="Polar residues" evidence="13">
    <location>
        <begin position="1"/>
        <end position="11"/>
    </location>
</feature>
<evidence type="ECO:0000256" key="11">
    <source>
        <dbReference type="RuleBase" id="RU000639"/>
    </source>
</evidence>
<comment type="function">
    <text evidence="7 10 11">Participates actively in the response to hyperosmotic and heat shock by preventing the aggregation of stress-denatured proteins, in association with DnaK and GrpE. It is the nucleotide exchange factor for DnaK and may function as a thermosensor. Unfolded proteins bind initially to DnaJ; upon interaction with the DnaJ-bound protein, DnaK hydrolyzes its bound ATP, resulting in the formation of a stable complex. GrpE releases ADP from DnaK; ATP binding to DnaK triggers the release of the substrate protein, thus completing the reaction cycle. Several rounds of ATP-dependent interactions between DnaJ, DnaK and GrpE are required for fully efficient folding.</text>
</comment>
<name>A0A323UZK0_9RHOO</name>
<evidence type="ECO:0000256" key="5">
    <source>
        <dbReference type="ARBA" id="ARBA00023016"/>
    </source>
</evidence>
<keyword evidence="4 10" id="KW-0963">Cytoplasm</keyword>
<comment type="subunit">
    <text evidence="3 10">Homodimer.</text>
</comment>
<dbReference type="GO" id="GO:0042803">
    <property type="term" value="F:protein homodimerization activity"/>
    <property type="evidence" value="ECO:0007669"/>
    <property type="project" value="InterPro"/>
</dbReference>
<comment type="subcellular location">
    <subcellularLocation>
        <location evidence="1 10">Cytoplasm</location>
    </subcellularLocation>
</comment>
<dbReference type="NCBIfam" id="NF010748">
    <property type="entry name" value="PRK14150.1"/>
    <property type="match status" value="1"/>
</dbReference>
<evidence type="ECO:0000256" key="2">
    <source>
        <dbReference type="ARBA" id="ARBA00009054"/>
    </source>
</evidence>
<comment type="similarity">
    <text evidence="2 10 12">Belongs to the GrpE family.</text>
</comment>
<evidence type="ECO:0000256" key="6">
    <source>
        <dbReference type="ARBA" id="ARBA00023186"/>
    </source>
</evidence>
<evidence type="ECO:0000256" key="8">
    <source>
        <dbReference type="ARBA" id="ARBA00072274"/>
    </source>
</evidence>
<protein>
    <recommendedName>
        <fullName evidence="8 10">Protein GrpE</fullName>
    </recommendedName>
    <alternativeName>
        <fullName evidence="9 10">HSP-70 cofactor</fullName>
    </alternativeName>
</protein>
<organism evidence="14 15">
    <name type="scientific">Parazoarcus communis SWub3 = DSM 12120</name>
    <dbReference type="NCBI Taxonomy" id="1121029"/>
    <lineage>
        <taxon>Bacteria</taxon>
        <taxon>Pseudomonadati</taxon>
        <taxon>Pseudomonadota</taxon>
        <taxon>Betaproteobacteria</taxon>
        <taxon>Rhodocyclales</taxon>
        <taxon>Zoogloeaceae</taxon>
        <taxon>Parazoarcus</taxon>
    </lineage>
</organism>
<dbReference type="GO" id="GO:0051087">
    <property type="term" value="F:protein-folding chaperone binding"/>
    <property type="evidence" value="ECO:0007669"/>
    <property type="project" value="InterPro"/>
</dbReference>
<dbReference type="NCBIfam" id="NF010737">
    <property type="entry name" value="PRK14139.1"/>
    <property type="match status" value="1"/>
</dbReference>
<evidence type="ECO:0000256" key="3">
    <source>
        <dbReference type="ARBA" id="ARBA00011738"/>
    </source>
</evidence>
<reference evidence="14 15" key="1">
    <citation type="submission" date="2018-06" db="EMBL/GenBank/DDBJ databases">
        <title>Azoarcus communis strain SWub3 genome.</title>
        <authorList>
            <person name="Zorraquino Salvo V."/>
            <person name="Toubiana D."/>
            <person name="Blumwald E."/>
        </authorList>
    </citation>
    <scope>NUCLEOTIDE SEQUENCE [LARGE SCALE GENOMIC DNA]</scope>
    <source>
        <strain evidence="14 15">SWub3</strain>
    </source>
</reference>
<keyword evidence="6 10" id="KW-0143">Chaperone</keyword>
<keyword evidence="5 10" id="KW-0346">Stress response</keyword>
<dbReference type="Gene3D" id="2.30.22.10">
    <property type="entry name" value="Head domain of nucleotide exchange factor GrpE"/>
    <property type="match status" value="1"/>
</dbReference>
<evidence type="ECO:0000256" key="10">
    <source>
        <dbReference type="HAMAP-Rule" id="MF_01151"/>
    </source>
</evidence>
<evidence type="ECO:0000256" key="7">
    <source>
        <dbReference type="ARBA" id="ARBA00053401"/>
    </source>
</evidence>
<dbReference type="GO" id="GO:0005829">
    <property type="term" value="C:cytosol"/>
    <property type="evidence" value="ECO:0007669"/>
    <property type="project" value="TreeGrafter"/>
</dbReference>
<feature type="compositionally biased region" description="Low complexity" evidence="13">
    <location>
        <begin position="17"/>
        <end position="32"/>
    </location>
</feature>
<dbReference type="PRINTS" id="PR00773">
    <property type="entry name" value="GRPEPROTEIN"/>
</dbReference>
<accession>A0A323UZK0</accession>
<dbReference type="PANTHER" id="PTHR21237:SF23">
    <property type="entry name" value="GRPE PROTEIN HOMOLOG, MITOCHONDRIAL"/>
    <property type="match status" value="1"/>
</dbReference>
<evidence type="ECO:0000256" key="4">
    <source>
        <dbReference type="ARBA" id="ARBA00022490"/>
    </source>
</evidence>
<proteinExistence type="inferred from homology"/>
<dbReference type="AlphaFoldDB" id="A0A323UZK0"/>
<dbReference type="GO" id="GO:0006457">
    <property type="term" value="P:protein folding"/>
    <property type="evidence" value="ECO:0007669"/>
    <property type="project" value="InterPro"/>
</dbReference>
<dbReference type="InterPro" id="IPR013805">
    <property type="entry name" value="GrpE_CC"/>
</dbReference>
<dbReference type="CDD" id="cd00446">
    <property type="entry name" value="GrpE"/>
    <property type="match status" value="1"/>
</dbReference>
<dbReference type="FunFam" id="2.30.22.10:FF:000001">
    <property type="entry name" value="Protein GrpE"/>
    <property type="match status" value="1"/>
</dbReference>